<dbReference type="PROSITE" id="PS50005">
    <property type="entry name" value="TPR"/>
    <property type="match status" value="1"/>
</dbReference>
<feature type="domain" description="VWFA" evidence="4">
    <location>
        <begin position="96"/>
        <end position="303"/>
    </location>
</feature>
<dbReference type="eggNOG" id="COG2304">
    <property type="taxonomic scope" value="Bacteria"/>
</dbReference>
<dbReference type="Gene3D" id="3.40.50.410">
    <property type="entry name" value="von Willebrand factor, type A domain"/>
    <property type="match status" value="1"/>
</dbReference>
<dbReference type="PANTHER" id="PTHR22550">
    <property type="entry name" value="SPORE GERMINATION PROTEIN"/>
    <property type="match status" value="1"/>
</dbReference>
<dbReference type="SUPFAM" id="SSF53300">
    <property type="entry name" value="vWA-like"/>
    <property type="match status" value="1"/>
</dbReference>
<proteinExistence type="predicted"/>
<dbReference type="Pfam" id="PF13519">
    <property type="entry name" value="VWA_2"/>
    <property type="match status" value="1"/>
</dbReference>
<dbReference type="AlphaFoldDB" id="B3PJ56"/>
<feature type="region of interest" description="Disordered" evidence="2">
    <location>
        <begin position="453"/>
        <end position="624"/>
    </location>
</feature>
<dbReference type="STRING" id="498211.CJA_2166"/>
<feature type="transmembrane region" description="Helical" evidence="3">
    <location>
        <begin position="12"/>
        <end position="30"/>
    </location>
</feature>
<dbReference type="Pfam" id="PF00515">
    <property type="entry name" value="TPR_1"/>
    <property type="match status" value="1"/>
</dbReference>
<keyword evidence="3" id="KW-0472">Membrane</keyword>
<keyword evidence="3" id="KW-1133">Transmembrane helix</keyword>
<dbReference type="SMART" id="SM00028">
    <property type="entry name" value="TPR"/>
    <property type="match status" value="1"/>
</dbReference>
<feature type="repeat" description="TPR" evidence="1">
    <location>
        <begin position="411"/>
        <end position="444"/>
    </location>
</feature>
<dbReference type="InterPro" id="IPR011990">
    <property type="entry name" value="TPR-like_helical_dom_sf"/>
</dbReference>
<feature type="compositionally biased region" description="Acidic residues" evidence="2">
    <location>
        <begin position="547"/>
        <end position="560"/>
    </location>
</feature>
<dbReference type="RefSeq" id="WP_012487768.1">
    <property type="nucleotide sequence ID" value="NC_010995.1"/>
</dbReference>
<reference evidence="5 6" key="1">
    <citation type="journal article" date="2008" name="J. Bacteriol.">
        <title>Insights into plant cell wall degradation from the genome sequence of the soil bacterium Cellvibrio japonicus.</title>
        <authorList>
            <person name="Deboy R.T."/>
            <person name="Mongodin E.F."/>
            <person name="Fouts D.E."/>
            <person name="Tailford L.E."/>
            <person name="Khouri H."/>
            <person name="Emerson J.B."/>
            <person name="Mohamoud Y."/>
            <person name="Watkins K."/>
            <person name="Henrissat B."/>
            <person name="Gilbert H.J."/>
            <person name="Nelson K.E."/>
        </authorList>
    </citation>
    <scope>NUCLEOTIDE SEQUENCE [LARGE SCALE GENOMIC DNA]</scope>
    <source>
        <strain evidence="5 6">Ueda107</strain>
    </source>
</reference>
<protein>
    <submittedName>
        <fullName evidence="5">TPR domain protein</fullName>
    </submittedName>
</protein>
<dbReference type="OrthoDB" id="9807628at2"/>
<dbReference type="SMART" id="SM00327">
    <property type="entry name" value="VWA"/>
    <property type="match status" value="1"/>
</dbReference>
<dbReference type="PANTHER" id="PTHR22550:SF14">
    <property type="entry name" value="VWFA DOMAIN-CONTAINING PROTEIN"/>
    <property type="match status" value="1"/>
</dbReference>
<dbReference type="Proteomes" id="UP000001036">
    <property type="component" value="Chromosome"/>
</dbReference>
<feature type="compositionally biased region" description="Basic and acidic residues" evidence="2">
    <location>
        <begin position="612"/>
        <end position="624"/>
    </location>
</feature>
<organism evidence="5 6">
    <name type="scientific">Cellvibrio japonicus (strain Ueda107)</name>
    <name type="common">Pseudomonas fluorescens subsp. cellulosa</name>
    <dbReference type="NCBI Taxonomy" id="498211"/>
    <lineage>
        <taxon>Bacteria</taxon>
        <taxon>Pseudomonadati</taxon>
        <taxon>Pseudomonadota</taxon>
        <taxon>Gammaproteobacteria</taxon>
        <taxon>Cellvibrionales</taxon>
        <taxon>Cellvibrionaceae</taxon>
        <taxon>Cellvibrio</taxon>
    </lineage>
</organism>
<dbReference type="PROSITE" id="PS50293">
    <property type="entry name" value="TPR_REGION"/>
    <property type="match status" value="1"/>
</dbReference>
<keyword evidence="1" id="KW-0802">TPR repeat</keyword>
<evidence type="ECO:0000256" key="2">
    <source>
        <dbReference type="SAM" id="MobiDB-lite"/>
    </source>
</evidence>
<dbReference type="KEGG" id="cja:CJA_2166"/>
<dbReference type="InterPro" id="IPR019734">
    <property type="entry name" value="TPR_rpt"/>
</dbReference>
<dbReference type="InterPro" id="IPR050768">
    <property type="entry name" value="UPF0353/GerABKA_families"/>
</dbReference>
<gene>
    <name evidence="5" type="ordered locus">CJA_2166</name>
</gene>
<dbReference type="InterPro" id="IPR002035">
    <property type="entry name" value="VWF_A"/>
</dbReference>
<feature type="compositionally biased region" description="Basic and acidic residues" evidence="2">
    <location>
        <begin position="561"/>
        <end position="576"/>
    </location>
</feature>
<feature type="transmembrane region" description="Helical" evidence="3">
    <location>
        <begin position="63"/>
        <end position="83"/>
    </location>
</feature>
<dbReference type="EMBL" id="CP000934">
    <property type="protein sequence ID" value="ACE83412.1"/>
    <property type="molecule type" value="Genomic_DNA"/>
</dbReference>
<evidence type="ECO:0000256" key="1">
    <source>
        <dbReference type="PROSITE-ProRule" id="PRU00339"/>
    </source>
</evidence>
<accession>B3PJ56</accession>
<evidence type="ECO:0000313" key="6">
    <source>
        <dbReference type="Proteomes" id="UP000001036"/>
    </source>
</evidence>
<dbReference type="Gene3D" id="1.25.40.10">
    <property type="entry name" value="Tetratricopeptide repeat domain"/>
    <property type="match status" value="1"/>
</dbReference>
<keyword evidence="3" id="KW-0812">Transmembrane</keyword>
<dbReference type="PROSITE" id="PS50234">
    <property type="entry name" value="VWFA"/>
    <property type="match status" value="1"/>
</dbReference>
<evidence type="ECO:0000259" key="4">
    <source>
        <dbReference type="PROSITE" id="PS50234"/>
    </source>
</evidence>
<dbReference type="eggNOG" id="COG0457">
    <property type="taxonomic scope" value="Bacteria"/>
</dbReference>
<feature type="compositionally biased region" description="Low complexity" evidence="2">
    <location>
        <begin position="459"/>
        <end position="495"/>
    </location>
</feature>
<feature type="compositionally biased region" description="Low complexity" evidence="2">
    <location>
        <begin position="505"/>
        <end position="546"/>
    </location>
</feature>
<name>B3PJ56_CELJU</name>
<dbReference type="SUPFAM" id="SSF48452">
    <property type="entry name" value="TPR-like"/>
    <property type="match status" value="1"/>
</dbReference>
<dbReference type="HOGENOM" id="CLU_024570_3_1_6"/>
<evidence type="ECO:0000313" key="5">
    <source>
        <dbReference type="EMBL" id="ACE83412.1"/>
    </source>
</evidence>
<feature type="compositionally biased region" description="Low complexity" evidence="2">
    <location>
        <begin position="577"/>
        <end position="587"/>
    </location>
</feature>
<evidence type="ECO:0000256" key="3">
    <source>
        <dbReference type="SAM" id="Phobius"/>
    </source>
</evidence>
<keyword evidence="6" id="KW-1185">Reference proteome</keyword>
<dbReference type="InterPro" id="IPR036465">
    <property type="entry name" value="vWFA_dom_sf"/>
</dbReference>
<sequence>MTDLLNQFHFLRPWWLVAIVPAALLIIGLWRRQYQAQSWQQLIAPDLLPYLLDGKTTHINPRYLLGLLLGWIIACTALAGPTWEKRPVSLEKNQQALVLLLDLSPSMLSEDLKPSRLLRARLKIADILKRRQDGYTGLVVYAGDAHVVTPLSDDSKTIINLLPDLTPYIMPLSGSNTEAAIGRALQMMHDSGISQGDLLLLTDGVTADAQARIVELMQAHKDIRLSILGVGTTSPTPIPASKGGFVRDRAGGIVTTQLNISELRDLAHKTGGRYQTFVDTTADIDVLLRDDPHRSPQHQTDKTQREFDSWYDRGHWLALLLLPIVLYSFRRGLLLSLLCLPLLGLTPQNSYAFGWDDLWRNKNQQAYQALQEEQTQKAAELFNDPNWKATADYRAGHYEQAAQGFAKDDSARGHYNRGNALAKAGKLDDAINAYNQALKRNPHFADAQKNRDLVEQAKQQQQQQQQNQSQNSQSQNDDSQDNQQDGQQQDSQQQNTGNQADKQDQSSGEQQEQDTQQQDTSQQNQSEQQGQTEQQNSEQTSQQQSAQDEEGQELSEEEKAEEARRQAEEQAQREAEQAQQANAAQEQSSDEQQSDEQQALARQIQPDDGLTDEERQAMEQWLRRVPDEPGMLLKNKFKDQYRKRRMQMFNGEWEAPENGATDRW</sequence>